<organism evidence="2 3">
    <name type="scientific">Parachitinimonas caeni</name>
    <dbReference type="NCBI Taxonomy" id="3031301"/>
    <lineage>
        <taxon>Bacteria</taxon>
        <taxon>Pseudomonadati</taxon>
        <taxon>Pseudomonadota</taxon>
        <taxon>Betaproteobacteria</taxon>
        <taxon>Neisseriales</taxon>
        <taxon>Chitinibacteraceae</taxon>
        <taxon>Parachitinimonas</taxon>
    </lineage>
</organism>
<evidence type="ECO:0000313" key="2">
    <source>
        <dbReference type="EMBL" id="MDK2123765.1"/>
    </source>
</evidence>
<keyword evidence="3" id="KW-1185">Reference proteome</keyword>
<dbReference type="Pfam" id="PF14534">
    <property type="entry name" value="DUF4440"/>
    <property type="match status" value="1"/>
</dbReference>
<dbReference type="EMBL" id="JARRAF010000006">
    <property type="protein sequence ID" value="MDK2123765.1"/>
    <property type="molecule type" value="Genomic_DNA"/>
</dbReference>
<feature type="domain" description="DUF4440" evidence="1">
    <location>
        <begin position="9"/>
        <end position="115"/>
    </location>
</feature>
<sequence>MPANSPADVHRLFSEYFSSGNLDGLVSLYEPDAVLLPQPGLRVTGQAGIREALAGFMGMNGRFVMAAPKIIEANGVALLYADWTFDATGPDGTPLQMAGQTSDVARRQADGSWLLAIDSPFGSHGL</sequence>
<dbReference type="InterPro" id="IPR032710">
    <property type="entry name" value="NTF2-like_dom_sf"/>
</dbReference>
<proteinExistence type="predicted"/>
<dbReference type="RefSeq" id="WP_284100070.1">
    <property type="nucleotide sequence ID" value="NZ_JARRAF010000006.1"/>
</dbReference>
<evidence type="ECO:0000259" key="1">
    <source>
        <dbReference type="Pfam" id="PF14534"/>
    </source>
</evidence>
<dbReference type="Proteomes" id="UP001172778">
    <property type="component" value="Unassembled WGS sequence"/>
</dbReference>
<dbReference type="Gene3D" id="3.10.450.50">
    <property type="match status" value="1"/>
</dbReference>
<dbReference type="SUPFAM" id="SSF54427">
    <property type="entry name" value="NTF2-like"/>
    <property type="match status" value="1"/>
</dbReference>
<name>A0ABT7DUM2_9NEIS</name>
<comment type="caution">
    <text evidence="2">The sequence shown here is derived from an EMBL/GenBank/DDBJ whole genome shotgun (WGS) entry which is preliminary data.</text>
</comment>
<protein>
    <submittedName>
        <fullName evidence="2">DUF4440 domain-containing protein</fullName>
    </submittedName>
</protein>
<dbReference type="InterPro" id="IPR027843">
    <property type="entry name" value="DUF4440"/>
</dbReference>
<evidence type="ECO:0000313" key="3">
    <source>
        <dbReference type="Proteomes" id="UP001172778"/>
    </source>
</evidence>
<reference evidence="2" key="1">
    <citation type="submission" date="2023-03" db="EMBL/GenBank/DDBJ databases">
        <title>Chitinimonas shenzhenensis gen. nov., sp. nov., a novel member of family Burkholderiaceae isolated from activated sludge collected in Shen Zhen, China.</title>
        <authorList>
            <person name="Wang X."/>
        </authorList>
    </citation>
    <scope>NUCLEOTIDE SEQUENCE</scope>
    <source>
        <strain evidence="2">DQS-5</strain>
    </source>
</reference>
<gene>
    <name evidence="2" type="ORF">PZA18_06850</name>
</gene>
<accession>A0ABT7DUM2</accession>